<dbReference type="InterPro" id="IPR029058">
    <property type="entry name" value="AB_hydrolase_fold"/>
</dbReference>
<dbReference type="EMBL" id="PYBJ01000027">
    <property type="protein sequence ID" value="PSM39080.1"/>
    <property type="molecule type" value="Genomic_DNA"/>
</dbReference>
<keyword evidence="2" id="KW-1185">Reference proteome</keyword>
<reference evidence="1 2" key="1">
    <citation type="submission" date="2018-03" db="EMBL/GenBank/DDBJ databases">
        <title>Streptomyces dioscori sp. nov., a novel endophytic actinobacterium isolated from bulbil of Dioscorea bulbifera L.</title>
        <authorList>
            <person name="Zhikuan W."/>
        </authorList>
    </citation>
    <scope>NUCLEOTIDE SEQUENCE [LARGE SCALE GENOMIC DNA]</scope>
    <source>
        <strain evidence="1 2">A217</strain>
    </source>
</reference>
<sequence>MRIDPQRRGTVDTSLKVLGRGLAWEIYNKYSAQGQTVDLVGHSMGGLIIRAALAGYAKGDPGWPPVLLVEDVVNLGTPQKAARLSGACLSNLQCREMYYPNGTFRRWLGPTLAQAQGGTDWTLIGSNADGTVSAGNAAPTNVGAQHLVRYSASSELGHSQLRTKRAGVFPLRYINNGGAWGSLREGAAPLRATMNALYWHSRW</sequence>
<comment type="caution">
    <text evidence="1">The sequence shown here is derived from an EMBL/GenBank/DDBJ whole genome shotgun (WGS) entry which is preliminary data.</text>
</comment>
<evidence type="ECO:0008006" key="3">
    <source>
        <dbReference type="Google" id="ProtNLM"/>
    </source>
</evidence>
<gene>
    <name evidence="1" type="ORF">C6Y14_34280</name>
</gene>
<accession>A0A2P8PYL0</accession>
<protein>
    <recommendedName>
        <fullName evidence="3">DUF676 domain-containing protein</fullName>
    </recommendedName>
</protein>
<evidence type="ECO:0000313" key="2">
    <source>
        <dbReference type="Proteomes" id="UP000240429"/>
    </source>
</evidence>
<evidence type="ECO:0000313" key="1">
    <source>
        <dbReference type="EMBL" id="PSM39080.1"/>
    </source>
</evidence>
<proteinExistence type="predicted"/>
<dbReference type="AlphaFoldDB" id="A0A2P8PYL0"/>
<dbReference type="Gene3D" id="3.40.50.1820">
    <property type="entry name" value="alpha/beta hydrolase"/>
    <property type="match status" value="1"/>
</dbReference>
<name>A0A2P8PYL0_9ACTN</name>
<organism evidence="1 2">
    <name type="scientific">Streptomyces dioscori</name>
    <dbReference type="NCBI Taxonomy" id="2109333"/>
    <lineage>
        <taxon>Bacteria</taxon>
        <taxon>Bacillati</taxon>
        <taxon>Actinomycetota</taxon>
        <taxon>Actinomycetes</taxon>
        <taxon>Kitasatosporales</taxon>
        <taxon>Streptomycetaceae</taxon>
        <taxon>Streptomyces</taxon>
        <taxon>Streptomyces aurantiacus group</taxon>
    </lineage>
</organism>
<dbReference type="Proteomes" id="UP000240429">
    <property type="component" value="Unassembled WGS sequence"/>
</dbReference>
<dbReference type="SUPFAM" id="SSF53474">
    <property type="entry name" value="alpha/beta-Hydrolases"/>
    <property type="match status" value="1"/>
</dbReference>